<proteinExistence type="predicted"/>
<dbReference type="InterPro" id="IPR026906">
    <property type="entry name" value="LRR_5"/>
</dbReference>
<dbReference type="Proteomes" id="UP000323594">
    <property type="component" value="Chromosome"/>
</dbReference>
<evidence type="ECO:0000313" key="2">
    <source>
        <dbReference type="Proteomes" id="UP000323594"/>
    </source>
</evidence>
<protein>
    <submittedName>
        <fullName evidence="1">Leucine-rich repeat domain-containing protein</fullName>
    </submittedName>
</protein>
<dbReference type="InterPro" id="IPR032675">
    <property type="entry name" value="LRR_dom_sf"/>
</dbReference>
<evidence type="ECO:0000313" key="1">
    <source>
        <dbReference type="EMBL" id="QEJ99377.1"/>
    </source>
</evidence>
<dbReference type="SUPFAM" id="SSF52058">
    <property type="entry name" value="L domain-like"/>
    <property type="match status" value="1"/>
</dbReference>
<name>A0AAE6M9J6_TREPH</name>
<dbReference type="PANTHER" id="PTHR45661">
    <property type="entry name" value="SURFACE ANTIGEN"/>
    <property type="match status" value="1"/>
</dbReference>
<dbReference type="InterPro" id="IPR053139">
    <property type="entry name" value="Surface_bspA-like"/>
</dbReference>
<accession>A0AAE6M9J6</accession>
<dbReference type="EMBL" id="CP042817">
    <property type="protein sequence ID" value="QEJ99377.1"/>
    <property type="molecule type" value="Genomic_DNA"/>
</dbReference>
<organism evidence="1 2">
    <name type="scientific">Treponema phagedenis</name>
    <dbReference type="NCBI Taxonomy" id="162"/>
    <lineage>
        <taxon>Bacteria</taxon>
        <taxon>Pseudomonadati</taxon>
        <taxon>Spirochaetota</taxon>
        <taxon>Spirochaetia</taxon>
        <taxon>Spirochaetales</taxon>
        <taxon>Treponemataceae</taxon>
        <taxon>Treponema</taxon>
    </lineage>
</organism>
<dbReference type="PANTHER" id="PTHR45661:SF3">
    <property type="entry name" value="IG-LIKE DOMAIN-CONTAINING PROTEIN"/>
    <property type="match status" value="1"/>
</dbReference>
<gene>
    <name evidence="1" type="ORF">FUT82_16220</name>
</gene>
<sequence>MMKNSSIVKKGLMQIHKSLLVAVLAVAALGILGGLTACHEQPITPSGGSSGLTPSTPSKITVTVQGDANVKGVPFTLTATGKKWADIKAEAEAKITFTEGYELDSYRVSTKDGEYITDGYVFTKDTTIFVVSKEAGTPSTPTVTITVKGDSNITAIPMTSLMVTKGERWETVQAKITVPTSFTPNYEFDKWTLEGKTEAIPDAYEFKDNTIIVAVSKAKGTTPAPTPLKNFITTETNGALTITGYNGEPPKTLVIPEKIDEKPVVSIGEKAFTEKTSIQKVIFPKSLKTIENGTWNSNSEKFEGAFSDCTNLTELDFSKCTELTSIGRGAFYGCSGITALTLPEGLQTIGRGAFYGCTQAVITLPQSITKIDVKAFGDRDNTTSLCKAVRVPNSTIKQMVEDSQYTKNTDKNNPPYIEVYTP</sequence>
<dbReference type="Pfam" id="PF13306">
    <property type="entry name" value="LRR_5"/>
    <property type="match status" value="1"/>
</dbReference>
<dbReference type="AlphaFoldDB" id="A0AAE6M9J6"/>
<dbReference type="Gene3D" id="3.80.10.10">
    <property type="entry name" value="Ribonuclease Inhibitor"/>
    <property type="match status" value="1"/>
</dbReference>
<dbReference type="RefSeq" id="WP_148884635.1">
    <property type="nucleotide sequence ID" value="NZ_CP042817.1"/>
</dbReference>
<reference evidence="1 2" key="1">
    <citation type="submission" date="2019-08" db="EMBL/GenBank/DDBJ databases">
        <authorList>
            <person name="Kuhnert P."/>
        </authorList>
    </citation>
    <scope>NUCLEOTIDE SEQUENCE [LARGE SCALE GENOMIC DNA]</scope>
    <source>
        <strain evidence="1 2">B36.5</strain>
    </source>
</reference>